<sequence length="490" mass="54673">MATVTITPACKATLSFQNSNPELRDPSFSSYISNAAEEPFVLKLSEASYKPDTKSISIPRESMYQVNAGRKKSEDGEIGIFGAEKYFDGVMDVDKTRIKENDGARKNHNAKGDRMNLRRGPKSKYGTPSTCSELSSNSQKALLRTPSRLDRSNSKNIFAALGCNCYCYDKKSVDVDESIGDYNNNDPPSFFENKRLDSSKANSNALRKLPTKVEQQPIGFAQRIQTSPEWFKEELQSQKFDKLGLQFNKQELLPLPTLSAGVLENVINKEENKPRKSLDVFRAPIFSKEEVALNLQSKLTLLNWDDSSPKAERIPAVLTRIEMDDDTASDTSSDLFEIKTLSGNVNNPFFQSSQESDDESTFMSPTTCYEPSEASIEWSVVTASAANLSVVSYSVEQKPVTETKTPNASTKNVIRKEVPKRSLIGCKSNKAVKVVTDAHRIPNRLNSEKQMQHTTRFQAESAKVKESDSISQQHSTLPRSAHVSHSLYMN</sequence>
<comment type="caution">
    <text evidence="2">The sequence shown here is derived from an EMBL/GenBank/DDBJ whole genome shotgun (WGS) entry which is preliminary data.</text>
</comment>
<dbReference type="PANTHER" id="PTHR33781">
    <property type="entry name" value="PROTEIN PHYTOCHROME KINASE SUBSTRATE 1-RELATED"/>
    <property type="match status" value="1"/>
</dbReference>
<dbReference type="Proteomes" id="UP001202328">
    <property type="component" value="Unassembled WGS sequence"/>
</dbReference>
<evidence type="ECO:0008006" key="4">
    <source>
        <dbReference type="Google" id="ProtNLM"/>
    </source>
</evidence>
<dbReference type="PANTHER" id="PTHR33781:SF4">
    <property type="entry name" value="PROTEIN PHYTOCHROME KINASE SUBSTRATE 1"/>
    <property type="match status" value="1"/>
</dbReference>
<dbReference type="EMBL" id="JAJJMB010017633">
    <property type="protein sequence ID" value="KAI3836948.1"/>
    <property type="molecule type" value="Genomic_DNA"/>
</dbReference>
<reference evidence="2" key="1">
    <citation type="submission" date="2022-04" db="EMBL/GenBank/DDBJ databases">
        <title>A functionally conserved STORR gene fusion in Papaver species that diverged 16.8 million years ago.</title>
        <authorList>
            <person name="Catania T."/>
        </authorList>
    </citation>
    <scope>NUCLEOTIDE SEQUENCE</scope>
    <source>
        <strain evidence="2">S-188037</strain>
    </source>
</reference>
<organism evidence="2 3">
    <name type="scientific">Papaver atlanticum</name>
    <dbReference type="NCBI Taxonomy" id="357466"/>
    <lineage>
        <taxon>Eukaryota</taxon>
        <taxon>Viridiplantae</taxon>
        <taxon>Streptophyta</taxon>
        <taxon>Embryophyta</taxon>
        <taxon>Tracheophyta</taxon>
        <taxon>Spermatophyta</taxon>
        <taxon>Magnoliopsida</taxon>
        <taxon>Ranunculales</taxon>
        <taxon>Papaveraceae</taxon>
        <taxon>Papaveroideae</taxon>
        <taxon>Papaver</taxon>
    </lineage>
</organism>
<evidence type="ECO:0000313" key="3">
    <source>
        <dbReference type="Proteomes" id="UP001202328"/>
    </source>
</evidence>
<feature type="compositionally biased region" description="Polar residues" evidence="1">
    <location>
        <begin position="469"/>
        <end position="478"/>
    </location>
</feature>
<keyword evidence="3" id="KW-1185">Reference proteome</keyword>
<proteinExistence type="predicted"/>
<dbReference type="GO" id="GO:0009638">
    <property type="term" value="P:phototropism"/>
    <property type="evidence" value="ECO:0007669"/>
    <property type="project" value="InterPro"/>
</dbReference>
<evidence type="ECO:0000313" key="2">
    <source>
        <dbReference type="EMBL" id="KAI3836948.1"/>
    </source>
</evidence>
<dbReference type="AlphaFoldDB" id="A0AAD4RWH8"/>
<feature type="region of interest" description="Disordered" evidence="1">
    <location>
        <begin position="101"/>
        <end position="131"/>
    </location>
</feature>
<protein>
    <recommendedName>
        <fullName evidence="4">Phytochrome kinase substrate 1</fullName>
    </recommendedName>
</protein>
<accession>A0AAD4RWH8</accession>
<feature type="region of interest" description="Disordered" evidence="1">
    <location>
        <begin position="461"/>
        <end position="490"/>
    </location>
</feature>
<evidence type="ECO:0000256" key="1">
    <source>
        <dbReference type="SAM" id="MobiDB-lite"/>
    </source>
</evidence>
<feature type="compositionally biased region" description="Basic and acidic residues" evidence="1">
    <location>
        <begin position="101"/>
        <end position="116"/>
    </location>
</feature>
<gene>
    <name evidence="2" type="ORF">MKW98_005281</name>
</gene>
<dbReference type="InterPro" id="IPR039615">
    <property type="entry name" value="PKS"/>
</dbReference>
<name>A0AAD4RWH8_9MAGN</name>